<evidence type="ECO:0000313" key="4">
    <source>
        <dbReference type="RefSeq" id="XP_016513757.1"/>
    </source>
</evidence>
<dbReference type="InterPro" id="IPR012677">
    <property type="entry name" value="Nucleotide-bd_a/b_plait_sf"/>
</dbReference>
<dbReference type="AlphaFoldDB" id="A0A1S4DK56"/>
<dbReference type="SUPFAM" id="SSF54928">
    <property type="entry name" value="RNA-binding domain, RBD"/>
    <property type="match status" value="1"/>
</dbReference>
<accession>A0A1S4DK56</accession>
<gene>
    <name evidence="4" type="primary">LOC107830645</name>
</gene>
<proteinExistence type="predicted"/>
<dbReference type="InterPro" id="IPR000504">
    <property type="entry name" value="RRM_dom"/>
</dbReference>
<keyword evidence="3" id="KW-1185">Reference proteome</keyword>
<evidence type="ECO:0000259" key="2">
    <source>
        <dbReference type="PROSITE" id="PS50102"/>
    </source>
</evidence>
<reference evidence="3" key="1">
    <citation type="journal article" date="2014" name="Nat. Commun.">
        <title>The tobacco genome sequence and its comparison with those of tomato and potato.</title>
        <authorList>
            <person name="Sierro N."/>
            <person name="Battey J.N."/>
            <person name="Ouadi S."/>
            <person name="Bakaher N."/>
            <person name="Bovet L."/>
            <person name="Willig A."/>
            <person name="Goepfert S."/>
            <person name="Peitsch M.C."/>
            <person name="Ivanov N.V."/>
        </authorList>
    </citation>
    <scope>NUCLEOTIDE SEQUENCE [LARGE SCALE GENOMIC DNA]</scope>
</reference>
<dbReference type="PANTHER" id="PTHR32343:SF10">
    <property type="entry name" value="RNA-BINDING REGION RNP-1 DOMAIN-CONTAINING PROTEIN"/>
    <property type="match status" value="1"/>
</dbReference>
<dbReference type="GO" id="GO:0003723">
    <property type="term" value="F:RNA binding"/>
    <property type="evidence" value="ECO:0007669"/>
    <property type="project" value="UniProtKB-UniRule"/>
</dbReference>
<dbReference type="PROSITE" id="PS50102">
    <property type="entry name" value="RRM"/>
    <property type="match status" value="1"/>
</dbReference>
<dbReference type="Pfam" id="PF00076">
    <property type="entry name" value="RRM_1"/>
    <property type="match status" value="1"/>
</dbReference>
<dbReference type="InterPro" id="IPR035979">
    <property type="entry name" value="RBD_domain_sf"/>
</dbReference>
<evidence type="ECO:0000313" key="3">
    <source>
        <dbReference type="Proteomes" id="UP000790787"/>
    </source>
</evidence>
<reference evidence="4" key="2">
    <citation type="submission" date="2025-08" db="UniProtKB">
        <authorList>
            <consortium name="RefSeq"/>
        </authorList>
    </citation>
    <scope>IDENTIFICATION</scope>
    <source>
        <tissue evidence="4">Leaf</tissue>
    </source>
</reference>
<dbReference type="RefSeq" id="XP_016513757.1">
    <property type="nucleotide sequence ID" value="XM_016658271.2"/>
</dbReference>
<evidence type="ECO:0000256" key="1">
    <source>
        <dbReference type="PROSITE-ProRule" id="PRU00176"/>
    </source>
</evidence>
<dbReference type="SMART" id="SM00360">
    <property type="entry name" value="RRM"/>
    <property type="match status" value="1"/>
</dbReference>
<dbReference type="OMA" id="HLEMQSE"/>
<dbReference type="OrthoDB" id="7763451at2759"/>
<dbReference type="Gene3D" id="3.30.70.330">
    <property type="match status" value="1"/>
</dbReference>
<feature type="domain" description="RRM" evidence="2">
    <location>
        <begin position="4"/>
        <end position="78"/>
    </location>
</feature>
<dbReference type="RefSeq" id="XP_016513757.1">
    <property type="nucleotide sequence ID" value="XM_016658271.1"/>
</dbReference>
<protein>
    <submittedName>
        <fullName evidence="4">Binding partner of ACD11 1 isoform X3</fullName>
    </submittedName>
</protein>
<dbReference type="GeneID" id="107830645"/>
<dbReference type="Proteomes" id="UP000790787">
    <property type="component" value="Chromosome 23"/>
</dbReference>
<organism evidence="3 4">
    <name type="scientific">Nicotiana tabacum</name>
    <name type="common">Common tobacco</name>
    <dbReference type="NCBI Taxonomy" id="4097"/>
    <lineage>
        <taxon>Eukaryota</taxon>
        <taxon>Viridiplantae</taxon>
        <taxon>Streptophyta</taxon>
        <taxon>Embryophyta</taxon>
        <taxon>Tracheophyta</taxon>
        <taxon>Spermatophyta</taxon>
        <taxon>Magnoliopsida</taxon>
        <taxon>eudicotyledons</taxon>
        <taxon>Gunneridae</taxon>
        <taxon>Pentapetalae</taxon>
        <taxon>asterids</taxon>
        <taxon>lamiids</taxon>
        <taxon>Solanales</taxon>
        <taxon>Solanaceae</taxon>
        <taxon>Nicotianoideae</taxon>
        <taxon>Nicotianeae</taxon>
        <taxon>Nicotiana</taxon>
    </lineage>
</organism>
<sequence length="280" mass="29806">MSVKTVKVSNVSLGASEWDIKEFFSFSGDIEYVEMQSDIERSQTAYVTFKDSQGADTAVLLSGATIVDMSVTVTLDPVYQLSPGAATAPPPTGKKTAGDSESAFQKAEDVSSMLAKGYILGKDAVGKAKSFDEKHQLTSSASAKVASLNQKIGLTEKISIGTSIVNEKVREVDQKLQVSEKAKSAFAVVEQNVSSAGSAITKNRYVLTGATWVTCAFSKVAKTAGEVGQKTKEKVGMTEDEQRQKMVTDFAQVHLSDSPKASNFTEHQSSKPAAVQGLVL</sequence>
<keyword evidence="1" id="KW-0694">RNA-binding</keyword>
<dbReference type="FunFam" id="3.30.70.330:FF:000820">
    <property type="entry name" value="RNA recognition motif-containing protein"/>
    <property type="match status" value="1"/>
</dbReference>
<name>A0A1S4DK56_TOBAC</name>
<dbReference type="PANTHER" id="PTHR32343">
    <property type="entry name" value="SERINE/ARGININE-RICH SPLICING FACTOR"/>
    <property type="match status" value="1"/>
</dbReference>